<proteinExistence type="predicted"/>
<dbReference type="AlphaFoldDB" id="A0A922SY01"/>
<dbReference type="InterPro" id="IPR050789">
    <property type="entry name" value="Diverse_Enzym_Activities"/>
</dbReference>
<organism evidence="2 3">
    <name type="scientific">Pyrenophora tritici-repentis</name>
    <dbReference type="NCBI Taxonomy" id="45151"/>
    <lineage>
        <taxon>Eukaryota</taxon>
        <taxon>Fungi</taxon>
        <taxon>Dikarya</taxon>
        <taxon>Ascomycota</taxon>
        <taxon>Pezizomycotina</taxon>
        <taxon>Dothideomycetes</taxon>
        <taxon>Pleosporomycetidae</taxon>
        <taxon>Pleosporales</taxon>
        <taxon>Pleosporineae</taxon>
        <taxon>Pleosporaceae</taxon>
        <taxon>Pyrenophora</taxon>
    </lineage>
</organism>
<accession>A0A922SY01</accession>
<comment type="caution">
    <text evidence="2">The sequence shown here is derived from an EMBL/GenBank/DDBJ whole genome shotgun (WGS) entry which is preliminary data.</text>
</comment>
<feature type="domain" description="Beta-lactamase-related" evidence="1">
    <location>
        <begin position="14"/>
        <end position="391"/>
    </location>
</feature>
<evidence type="ECO:0000313" key="2">
    <source>
        <dbReference type="EMBL" id="KAI1511257.1"/>
    </source>
</evidence>
<evidence type="ECO:0000259" key="1">
    <source>
        <dbReference type="Pfam" id="PF00144"/>
    </source>
</evidence>
<dbReference type="Pfam" id="PF00144">
    <property type="entry name" value="Beta-lactamase"/>
    <property type="match status" value="1"/>
</dbReference>
<gene>
    <name evidence="2" type="ORF">Ptr86124_009661</name>
</gene>
<dbReference type="Proteomes" id="UP000249757">
    <property type="component" value="Unassembled WGS sequence"/>
</dbReference>
<evidence type="ECO:0000313" key="3">
    <source>
        <dbReference type="Proteomes" id="UP000249757"/>
    </source>
</evidence>
<dbReference type="SUPFAM" id="SSF56601">
    <property type="entry name" value="beta-lactamase/transpeptidase-like"/>
    <property type="match status" value="1"/>
</dbReference>
<name>A0A922SY01_9PLEO</name>
<dbReference type="OrthoDB" id="428260at2759"/>
<dbReference type="EMBL" id="NRDI02000014">
    <property type="protein sequence ID" value="KAI1511257.1"/>
    <property type="molecule type" value="Genomic_DNA"/>
</dbReference>
<dbReference type="Gene3D" id="3.40.710.10">
    <property type="entry name" value="DD-peptidase/beta-lactamase superfamily"/>
    <property type="match status" value="1"/>
</dbReference>
<dbReference type="InterPro" id="IPR012338">
    <property type="entry name" value="Beta-lactam/transpept-like"/>
</dbReference>
<keyword evidence="3" id="KW-1185">Reference proteome</keyword>
<dbReference type="PANTHER" id="PTHR43283">
    <property type="entry name" value="BETA-LACTAMASE-RELATED"/>
    <property type="match status" value="1"/>
</dbReference>
<dbReference type="PANTHER" id="PTHR43283:SF3">
    <property type="entry name" value="BETA-LACTAMASE FAMILY PROTEIN (AFU_ORTHOLOGUE AFUA_5G07500)"/>
    <property type="match status" value="1"/>
</dbReference>
<sequence>MPLSPEACDSIIQTLDKAVKNGAPGLVFHAIDKSGATLVSHAAGNLGVDTPISMNTTETLFWMASCTKLVTAIAILQLVEQGEIPLHDEEWLAKIAPEIKAKKVYRAGSWGDGEEQEKGITMSMLLSHTAGFGYGFSDVRCVNRGKGWIEGASGDINEVLDARMVNQPGHAWEYGINMDWAGIILERVTKQTLSTYFTAHIFTPLSIPPTSATFFPPSTLHPHLAKLHTRDPITHVLSERPHLFQAALSCPPQTQPSFYQSGGAGLFCRPTAFTTLLAVLLNSGACPSTNTRILAPSSVDLLFTNQIPTQPNFARGNPPPADASLVNEADDMYPQKGDPAQGWGYGGFLTLEEGETGRSGGTMWWMGLANCFWWVDRERSVAGCLGAQVLPGGDEHVVRAWGEVEKGVYGGLVG</sequence>
<reference evidence="3" key="1">
    <citation type="journal article" date="2022" name="Microb. Genom.">
        <title>A global pangenome for the wheat fungal pathogen Pyrenophora tritici-repentis and prediction of effector protein structural homology.</title>
        <authorList>
            <person name="Moolhuijzen P.M."/>
            <person name="See P.T."/>
            <person name="Shi G."/>
            <person name="Powell H.R."/>
            <person name="Cockram J."/>
            <person name="Jorgensen L.N."/>
            <person name="Benslimane H."/>
            <person name="Strelkov S.E."/>
            <person name="Turner J."/>
            <person name="Liu Z."/>
            <person name="Moffat C.S."/>
        </authorList>
    </citation>
    <scope>NUCLEOTIDE SEQUENCE [LARGE SCALE GENOMIC DNA]</scope>
</reference>
<protein>
    <submittedName>
        <fullName evidence="2">Beta-lactamase/transpeptidase protein</fullName>
    </submittedName>
</protein>
<dbReference type="InterPro" id="IPR001466">
    <property type="entry name" value="Beta-lactam-related"/>
</dbReference>